<proteinExistence type="predicted"/>
<accession>A0A919PWY5</accession>
<feature type="compositionally biased region" description="Basic and acidic residues" evidence="1">
    <location>
        <begin position="85"/>
        <end position="96"/>
    </location>
</feature>
<evidence type="ECO:0000313" key="3">
    <source>
        <dbReference type="Proteomes" id="UP000660611"/>
    </source>
</evidence>
<organism evidence="2 3">
    <name type="scientific">Dactylosporangium siamense</name>
    <dbReference type="NCBI Taxonomy" id="685454"/>
    <lineage>
        <taxon>Bacteria</taxon>
        <taxon>Bacillati</taxon>
        <taxon>Actinomycetota</taxon>
        <taxon>Actinomycetes</taxon>
        <taxon>Micromonosporales</taxon>
        <taxon>Micromonosporaceae</taxon>
        <taxon>Dactylosporangium</taxon>
    </lineage>
</organism>
<gene>
    <name evidence="2" type="ORF">Dsi01nite_088070</name>
</gene>
<dbReference type="AlphaFoldDB" id="A0A919PWY5"/>
<comment type="caution">
    <text evidence="2">The sequence shown here is derived from an EMBL/GenBank/DDBJ whole genome shotgun (WGS) entry which is preliminary data.</text>
</comment>
<dbReference type="EMBL" id="BONQ01000138">
    <property type="protein sequence ID" value="GIG50766.1"/>
    <property type="molecule type" value="Genomic_DNA"/>
</dbReference>
<reference evidence="2" key="1">
    <citation type="submission" date="2021-01" db="EMBL/GenBank/DDBJ databases">
        <title>Whole genome shotgun sequence of Dactylosporangium siamense NBRC 106093.</title>
        <authorList>
            <person name="Komaki H."/>
            <person name="Tamura T."/>
        </authorList>
    </citation>
    <scope>NUCLEOTIDE SEQUENCE</scope>
    <source>
        <strain evidence="2">NBRC 106093</strain>
    </source>
</reference>
<sequence>MSELTTNSGYHRWAHKLNGALIAIRAGTPVDEALAAHHIPLNAALAESVRRGEPTILDDLRLDPVAVTGAYGCPAVAPTVPCSRRAEPDAAGHEPRCGVYDRTMTRRRE</sequence>
<keyword evidence="3" id="KW-1185">Reference proteome</keyword>
<protein>
    <submittedName>
        <fullName evidence="2">Uncharacterized protein</fullName>
    </submittedName>
</protein>
<evidence type="ECO:0000256" key="1">
    <source>
        <dbReference type="SAM" id="MobiDB-lite"/>
    </source>
</evidence>
<feature type="region of interest" description="Disordered" evidence="1">
    <location>
        <begin position="85"/>
        <end position="109"/>
    </location>
</feature>
<evidence type="ECO:0000313" key="2">
    <source>
        <dbReference type="EMBL" id="GIG50766.1"/>
    </source>
</evidence>
<dbReference type="Proteomes" id="UP000660611">
    <property type="component" value="Unassembled WGS sequence"/>
</dbReference>
<name>A0A919PWY5_9ACTN</name>